<name>A0A495R8Y8_9EURY</name>
<gene>
    <name evidence="4" type="ORF">BDK61_3092</name>
</gene>
<protein>
    <submittedName>
        <fullName evidence="4">Acetyl esterase/lipase</fullName>
    </submittedName>
</protein>
<proteinExistence type="predicted"/>
<reference evidence="4 5" key="1">
    <citation type="submission" date="2018-10" db="EMBL/GenBank/DDBJ databases">
        <title>Genomic Encyclopedia of Archaeal and Bacterial Type Strains, Phase II (KMG-II): from individual species to whole genera.</title>
        <authorList>
            <person name="Goeker M."/>
        </authorList>
    </citation>
    <scope>NUCLEOTIDE SEQUENCE [LARGE SCALE GENOMIC DNA]</scope>
    <source>
        <strain evidence="4 5">DSM 11927</strain>
    </source>
</reference>
<feature type="compositionally biased region" description="Basic and acidic residues" evidence="2">
    <location>
        <begin position="317"/>
        <end position="327"/>
    </location>
</feature>
<evidence type="ECO:0000256" key="2">
    <source>
        <dbReference type="SAM" id="MobiDB-lite"/>
    </source>
</evidence>
<keyword evidence="5" id="KW-1185">Reference proteome</keyword>
<keyword evidence="1" id="KW-0378">Hydrolase</keyword>
<dbReference type="InterPro" id="IPR029058">
    <property type="entry name" value="AB_hydrolase_fold"/>
</dbReference>
<feature type="domain" description="BD-FAE-like" evidence="3">
    <location>
        <begin position="36"/>
        <end position="239"/>
    </location>
</feature>
<evidence type="ECO:0000256" key="1">
    <source>
        <dbReference type="ARBA" id="ARBA00022801"/>
    </source>
</evidence>
<dbReference type="EMBL" id="RBWW01000001">
    <property type="protein sequence ID" value="RKS83701.1"/>
    <property type="molecule type" value="Genomic_DNA"/>
</dbReference>
<dbReference type="AlphaFoldDB" id="A0A495R8Y8"/>
<dbReference type="SUPFAM" id="SSF53474">
    <property type="entry name" value="alpha/beta-Hydrolases"/>
    <property type="match status" value="1"/>
</dbReference>
<accession>A0A495R8Y8</accession>
<evidence type="ECO:0000313" key="5">
    <source>
        <dbReference type="Proteomes" id="UP000268233"/>
    </source>
</evidence>
<dbReference type="Proteomes" id="UP000268233">
    <property type="component" value="Unassembled WGS sequence"/>
</dbReference>
<dbReference type="Gene3D" id="3.40.50.1820">
    <property type="entry name" value="alpha/beta hydrolase"/>
    <property type="match status" value="1"/>
</dbReference>
<dbReference type="GO" id="GO:0016787">
    <property type="term" value="F:hydrolase activity"/>
    <property type="evidence" value="ECO:0007669"/>
    <property type="project" value="UniProtKB-KW"/>
</dbReference>
<dbReference type="InterPro" id="IPR050300">
    <property type="entry name" value="GDXG_lipolytic_enzyme"/>
</dbReference>
<dbReference type="PANTHER" id="PTHR48081">
    <property type="entry name" value="AB HYDROLASE SUPERFAMILY PROTEIN C4A8.06C"/>
    <property type="match status" value="1"/>
</dbReference>
<dbReference type="InterPro" id="IPR049492">
    <property type="entry name" value="BD-FAE-like_dom"/>
</dbReference>
<evidence type="ECO:0000259" key="3">
    <source>
        <dbReference type="Pfam" id="PF20434"/>
    </source>
</evidence>
<feature type="region of interest" description="Disordered" evidence="2">
    <location>
        <begin position="277"/>
        <end position="327"/>
    </location>
</feature>
<dbReference type="Pfam" id="PF20434">
    <property type="entry name" value="BD-FAE"/>
    <property type="match status" value="1"/>
</dbReference>
<evidence type="ECO:0000313" key="4">
    <source>
        <dbReference type="EMBL" id="RKS83701.1"/>
    </source>
</evidence>
<sequence>MSTTARPMPVTERAPESVTVQRDIPFHEVDGETLTLDLYDAAAASGPKPVAVLVRGGAFTSGDKGEFARHALDLAADGFLVIEPQYRLAPEWTFPAALVDVKAAIEWARTEGESYGADTNRVVGVGHSAGANLVVLAALTADEPGFEPELYPGASSALSAAVGYAGVYDFHALDTATDVPAGEGHRAYLGGGPDDEPAAYDLASPVGQVNTDAPPTLLLHGSEDDVVPPSQSELLADALGPMTDVVHETVPSDHGFPFHGAQYDDVYERTVEFIRRIGTDSPDTDGPRGAGDDTGLPGGDLSGPTDRISDLGSGDVHGSDRRDGPGF</sequence>
<comment type="caution">
    <text evidence="4">The sequence shown here is derived from an EMBL/GenBank/DDBJ whole genome shotgun (WGS) entry which is preliminary data.</text>
</comment>
<organism evidence="4 5">
    <name type="scientific">Haloarcula quadrata</name>
    <dbReference type="NCBI Taxonomy" id="182779"/>
    <lineage>
        <taxon>Archaea</taxon>
        <taxon>Methanobacteriati</taxon>
        <taxon>Methanobacteriota</taxon>
        <taxon>Stenosarchaea group</taxon>
        <taxon>Halobacteria</taxon>
        <taxon>Halobacteriales</taxon>
        <taxon>Haloarculaceae</taxon>
        <taxon>Haloarcula</taxon>
    </lineage>
</organism>